<dbReference type="InterPro" id="IPR019793">
    <property type="entry name" value="Peroxidases_heam-ligand_BS"/>
</dbReference>
<evidence type="ECO:0000256" key="4">
    <source>
        <dbReference type="ARBA" id="ARBA00012313"/>
    </source>
</evidence>
<evidence type="ECO:0000256" key="10">
    <source>
        <dbReference type="ARBA" id="ARBA00023002"/>
    </source>
</evidence>
<dbReference type="FunFam" id="1.10.420.10:FF:000007">
    <property type="entry name" value="Peroxidase"/>
    <property type="match status" value="1"/>
</dbReference>
<dbReference type="InterPro" id="IPR000823">
    <property type="entry name" value="Peroxidase_pln"/>
</dbReference>
<feature type="disulfide bond" evidence="18">
    <location>
        <begin position="12"/>
        <end position="93"/>
    </location>
</feature>
<keyword evidence="9" id="KW-0732">Signal</keyword>
<keyword evidence="6 20" id="KW-0575">Peroxidase</keyword>
<evidence type="ECO:0000256" key="8">
    <source>
        <dbReference type="ARBA" id="ARBA00022723"/>
    </source>
</evidence>
<feature type="binding site" evidence="16">
    <location>
        <position position="49"/>
    </location>
    <ligand>
        <name>Ca(2+)</name>
        <dbReference type="ChEBI" id="CHEBI:29108"/>
        <label>1</label>
    </ligand>
</feature>
<feature type="binding site" evidence="16">
    <location>
        <position position="51"/>
    </location>
    <ligand>
        <name>Ca(2+)</name>
        <dbReference type="ChEBI" id="CHEBI:29108"/>
        <label>1</label>
    </ligand>
</feature>
<dbReference type="EC" id="1.11.1.7" evidence="4"/>
<dbReference type="PROSITE" id="PS00435">
    <property type="entry name" value="PEROXIDASE_1"/>
    <property type="match status" value="2"/>
</dbReference>
<dbReference type="InterPro" id="IPR033905">
    <property type="entry name" value="Secretory_peroxidase"/>
</dbReference>
<feature type="domain" description="Plant heme peroxidase family profile" evidence="19">
    <location>
        <begin position="2"/>
        <end position="304"/>
    </location>
</feature>
<feature type="disulfide bond" evidence="18">
    <location>
        <begin position="178"/>
        <end position="210"/>
    </location>
</feature>
<evidence type="ECO:0000313" key="20">
    <source>
        <dbReference type="EMBL" id="BBH03850.1"/>
    </source>
</evidence>
<accession>A0A4Y1RHR0</accession>
<dbReference type="PRINTS" id="PR00461">
    <property type="entry name" value="PLPEROXIDASE"/>
</dbReference>
<comment type="cofactor">
    <cofactor evidence="16">
        <name>Ca(2+)</name>
        <dbReference type="ChEBI" id="CHEBI:29108"/>
    </cofactor>
    <text evidence="16">Binds 2 calcium ions per subunit.</text>
</comment>
<dbReference type="PROSITE" id="PS50873">
    <property type="entry name" value="PEROXIDASE_4"/>
    <property type="match status" value="2"/>
</dbReference>
<evidence type="ECO:0000256" key="17">
    <source>
        <dbReference type="PIRSR" id="PIRSR600823-4"/>
    </source>
</evidence>
<feature type="site" description="Transition state stabilizer" evidence="17">
    <location>
        <position position="39"/>
    </location>
</feature>
<evidence type="ECO:0000256" key="5">
    <source>
        <dbReference type="ARBA" id="ARBA00022525"/>
    </source>
</evidence>
<dbReference type="CDD" id="cd00693">
    <property type="entry name" value="secretory_peroxidase"/>
    <property type="match status" value="2"/>
</dbReference>
<evidence type="ECO:0000256" key="6">
    <source>
        <dbReference type="ARBA" id="ARBA00022559"/>
    </source>
</evidence>
<proteinExistence type="inferred from homology"/>
<protein>
    <recommendedName>
        <fullName evidence="4">peroxidase</fullName>
        <ecNumber evidence="4">1.11.1.7</ecNumber>
    </recommendedName>
</protein>
<dbReference type="GO" id="GO:0140825">
    <property type="term" value="F:lactoperoxidase activity"/>
    <property type="evidence" value="ECO:0007669"/>
    <property type="project" value="UniProtKB-EC"/>
</dbReference>
<evidence type="ECO:0000259" key="19">
    <source>
        <dbReference type="PROSITE" id="PS50873"/>
    </source>
</evidence>
<evidence type="ECO:0000256" key="7">
    <source>
        <dbReference type="ARBA" id="ARBA00022617"/>
    </source>
</evidence>
<dbReference type="EMBL" id="AP019301">
    <property type="protein sequence ID" value="BBH03850.1"/>
    <property type="molecule type" value="Genomic_DNA"/>
</dbReference>
<organism evidence="20">
    <name type="scientific">Prunus dulcis</name>
    <name type="common">Almond</name>
    <name type="synonym">Amygdalus dulcis</name>
    <dbReference type="NCBI Taxonomy" id="3755"/>
    <lineage>
        <taxon>Eukaryota</taxon>
        <taxon>Viridiplantae</taxon>
        <taxon>Streptophyta</taxon>
        <taxon>Embryophyta</taxon>
        <taxon>Tracheophyta</taxon>
        <taxon>Spermatophyta</taxon>
        <taxon>Magnoliopsida</taxon>
        <taxon>eudicotyledons</taxon>
        <taxon>Gunneridae</taxon>
        <taxon>Pentapetalae</taxon>
        <taxon>rosids</taxon>
        <taxon>fabids</taxon>
        <taxon>Rosales</taxon>
        <taxon>Rosaceae</taxon>
        <taxon>Amygdaloideae</taxon>
        <taxon>Amygdaleae</taxon>
        <taxon>Prunus</taxon>
    </lineage>
</organism>
<feature type="binding site" evidence="16">
    <location>
        <position position="224"/>
    </location>
    <ligand>
        <name>Ca(2+)</name>
        <dbReference type="ChEBI" id="CHEBI:29108"/>
        <label>2</label>
    </ligand>
</feature>
<evidence type="ECO:0000256" key="13">
    <source>
        <dbReference type="ARBA" id="ARBA00023324"/>
    </source>
</evidence>
<comment type="function">
    <text evidence="2">Removal of H(2)O(2), oxidation of toxic reductants, biosynthesis and degradation of lignin, suberization, auxin catabolism, response to environmental stresses such as wounding, pathogen attack and oxidative stress. These functions might be dependent on each isozyme/isoform in each plant tissue.</text>
</comment>
<dbReference type="PANTHER" id="PTHR31517">
    <property type="match status" value="1"/>
</dbReference>
<evidence type="ECO:0000256" key="15">
    <source>
        <dbReference type="PIRSR" id="PIRSR600823-2"/>
    </source>
</evidence>
<name>A0A4Y1RHR0_PRUDU</name>
<keyword evidence="16" id="KW-0106">Calcium</keyword>
<dbReference type="InterPro" id="IPR010255">
    <property type="entry name" value="Haem_peroxidase_sf"/>
</dbReference>
<evidence type="ECO:0000256" key="14">
    <source>
        <dbReference type="PIRSR" id="PIRSR600823-1"/>
    </source>
</evidence>
<dbReference type="InterPro" id="IPR002016">
    <property type="entry name" value="Haem_peroxidase"/>
</dbReference>
<comment type="catalytic activity">
    <reaction evidence="1">
        <text>2 a phenolic donor + H2O2 = 2 a phenolic radical donor + 2 H2O</text>
        <dbReference type="Rhea" id="RHEA:56136"/>
        <dbReference type="ChEBI" id="CHEBI:15377"/>
        <dbReference type="ChEBI" id="CHEBI:16240"/>
        <dbReference type="ChEBI" id="CHEBI:139520"/>
        <dbReference type="ChEBI" id="CHEBI:139521"/>
        <dbReference type="EC" id="1.11.1.7"/>
    </reaction>
</comment>
<feature type="binding site" evidence="16">
    <location>
        <position position="44"/>
    </location>
    <ligand>
        <name>Ca(2+)</name>
        <dbReference type="ChEBI" id="CHEBI:29108"/>
        <label>1</label>
    </ligand>
</feature>
<dbReference type="PROSITE" id="PS00436">
    <property type="entry name" value="PEROXIDASE_2"/>
    <property type="match status" value="2"/>
</dbReference>
<keyword evidence="13" id="KW-0376">Hydrogen peroxide</keyword>
<keyword evidence="10" id="KW-0560">Oxidoreductase</keyword>
<dbReference type="PANTHER" id="PTHR31517:SF17">
    <property type="entry name" value="PEROXIDASE 6"/>
    <property type="match status" value="1"/>
</dbReference>
<evidence type="ECO:0000256" key="9">
    <source>
        <dbReference type="ARBA" id="ARBA00022729"/>
    </source>
</evidence>
<feature type="binding site" evidence="15">
    <location>
        <position position="141"/>
    </location>
    <ligand>
        <name>substrate</name>
    </ligand>
</feature>
<dbReference type="SUPFAM" id="SSF48113">
    <property type="entry name" value="Heme-dependent peroxidases"/>
    <property type="match status" value="2"/>
</dbReference>
<evidence type="ECO:0000256" key="18">
    <source>
        <dbReference type="PIRSR" id="PIRSR600823-5"/>
    </source>
</evidence>
<reference evidence="20" key="1">
    <citation type="journal article" date="2019" name="Science">
        <title>Mutation of a bHLH transcription factor allowed almond domestication.</title>
        <authorList>
            <person name="Sanchez-Perez R."/>
            <person name="Pavan S."/>
            <person name="Mazzeo R."/>
            <person name="Moldovan C."/>
            <person name="Aiese Cigliano R."/>
            <person name="Del Cueto J."/>
            <person name="Ricciardi F."/>
            <person name="Lotti C."/>
            <person name="Ricciardi L."/>
            <person name="Dicenta F."/>
            <person name="Lopez-Marques R.L."/>
            <person name="Lindberg Moller B."/>
        </authorList>
    </citation>
    <scope>NUCLEOTIDE SEQUENCE</scope>
</reference>
<dbReference type="Gene3D" id="1.10.420.10">
    <property type="entry name" value="Peroxidase, domain 2"/>
    <property type="match status" value="2"/>
</dbReference>
<keyword evidence="7" id="KW-0349">Heme</keyword>
<evidence type="ECO:0000256" key="16">
    <source>
        <dbReference type="PIRSR" id="PIRSR600823-3"/>
    </source>
</evidence>
<feature type="binding site" evidence="16">
    <location>
        <position position="47"/>
    </location>
    <ligand>
        <name>Ca(2+)</name>
        <dbReference type="ChEBI" id="CHEBI:29108"/>
        <label>1</label>
    </ligand>
</feature>
<feature type="binding site" evidence="16">
    <location>
        <position position="53"/>
    </location>
    <ligand>
        <name>Ca(2+)</name>
        <dbReference type="ChEBI" id="CHEBI:29108"/>
        <label>1</label>
    </ligand>
</feature>
<dbReference type="GO" id="GO:0006979">
    <property type="term" value="P:response to oxidative stress"/>
    <property type="evidence" value="ECO:0007669"/>
    <property type="project" value="InterPro"/>
</dbReference>
<evidence type="ECO:0000256" key="11">
    <source>
        <dbReference type="ARBA" id="ARBA00023004"/>
    </source>
</evidence>
<feature type="disulfide bond" evidence="18">
    <location>
        <begin position="45"/>
        <end position="50"/>
    </location>
</feature>
<sequence>MALSEDYYKQTCPDFQKIVRETVTVKQAGQPATAAGTLRLFFHDCMVEGCDASVFIASNHVNKAERDADINQSLSGDAFEVVVRAKTALELTCPGIVSCADILAEATRDLVTMVGGPFYPVKLGRKDGQVSLASKVDANLPKTNQTMDEIIKLFADKGFTIEEMVALTGGHTIGFSHCKEFTDRLFHYSPTTPTDPVMNPRFAEGLKKTCANYTTNPAMSAFNDVITPGKFDNIYYQNLKRGLGLLSSDHALVKDPRTMPLVELYSKNQEAFFKAFGHAMEKLGHHEIKTGQQGEVRRRIQTLHGILQKTCPDFESIVRDTVSLKQMANPTTAAGTLRLFFHDCMVEGCDASILISSNHINIAERDADINQSLSGDALEVVALAKTALELTCPGIVSCSDILAIATRNLVIMVGGPFYNVRLGRKDGKVSQASRVEANLIRSNRTMEDIINYFAVKGFTIEEMVALSGGHTIGFSHCKEFADRIFNYNRTTPTDPEMYQTLPKD</sequence>
<dbReference type="Pfam" id="PF00141">
    <property type="entry name" value="peroxidase"/>
    <property type="match status" value="2"/>
</dbReference>
<dbReference type="Gene3D" id="1.10.520.10">
    <property type="match status" value="2"/>
</dbReference>
<dbReference type="PRINTS" id="PR00458">
    <property type="entry name" value="PEROXIDASE"/>
</dbReference>
<dbReference type="GO" id="GO:0042744">
    <property type="term" value="P:hydrogen peroxide catabolic process"/>
    <property type="evidence" value="ECO:0007669"/>
    <property type="project" value="UniProtKB-KW"/>
</dbReference>
<evidence type="ECO:0000256" key="1">
    <source>
        <dbReference type="ARBA" id="ARBA00000189"/>
    </source>
</evidence>
<evidence type="ECO:0000256" key="3">
    <source>
        <dbReference type="ARBA" id="ARBA00006873"/>
    </source>
</evidence>
<comment type="similarity">
    <text evidence="3">Belongs to the peroxidase family. Ascorbate peroxidase subfamily.</text>
</comment>
<feature type="binding site" evidence="16">
    <location>
        <position position="172"/>
    </location>
    <ligand>
        <name>Ca(2+)</name>
        <dbReference type="ChEBI" id="CHEBI:29108"/>
        <label>2</label>
    </ligand>
</feature>
<dbReference type="AlphaFoldDB" id="A0A4Y1RHR0"/>
<evidence type="ECO:0000256" key="12">
    <source>
        <dbReference type="ARBA" id="ARBA00023157"/>
    </source>
</evidence>
<feature type="binding site" description="axial binding residue" evidence="16">
    <location>
        <position position="171"/>
    </location>
    <ligand>
        <name>heme b</name>
        <dbReference type="ChEBI" id="CHEBI:60344"/>
    </ligand>
    <ligandPart>
        <name>Fe</name>
        <dbReference type="ChEBI" id="CHEBI:18248"/>
    </ligandPart>
</feature>
<keyword evidence="8 16" id="KW-0479">Metal-binding</keyword>
<feature type="domain" description="Plant heme peroxidase family profile" evidence="19">
    <location>
        <begin position="301"/>
        <end position="504"/>
    </location>
</feature>
<keyword evidence="11 16" id="KW-0408">Iron</keyword>
<feature type="binding site" evidence="16">
    <location>
        <position position="65"/>
    </location>
    <ligand>
        <name>Ca(2+)</name>
        <dbReference type="ChEBI" id="CHEBI:29108"/>
        <label>1</label>
    </ligand>
</feature>
<feature type="binding site" evidence="16">
    <location>
        <position position="227"/>
    </location>
    <ligand>
        <name>Ca(2+)</name>
        <dbReference type="ChEBI" id="CHEBI:29108"/>
        <label>2</label>
    </ligand>
</feature>
<comment type="cofactor">
    <cofactor evidence="16">
        <name>heme b</name>
        <dbReference type="ChEBI" id="CHEBI:60344"/>
    </cofactor>
    <text evidence="16">Binds 1 heme b (iron(II)-protoporphyrin IX) group per subunit.</text>
</comment>
<feature type="binding site" evidence="16">
    <location>
        <position position="232"/>
    </location>
    <ligand>
        <name>Ca(2+)</name>
        <dbReference type="ChEBI" id="CHEBI:29108"/>
        <label>2</label>
    </ligand>
</feature>
<keyword evidence="5" id="KW-0964">Secreted</keyword>
<dbReference type="GO" id="GO:0046872">
    <property type="term" value="F:metal ion binding"/>
    <property type="evidence" value="ECO:0007669"/>
    <property type="project" value="UniProtKB-KW"/>
</dbReference>
<dbReference type="InterPro" id="IPR019794">
    <property type="entry name" value="Peroxidases_AS"/>
</dbReference>
<evidence type="ECO:0000256" key="2">
    <source>
        <dbReference type="ARBA" id="ARBA00002322"/>
    </source>
</evidence>
<dbReference type="GO" id="GO:0020037">
    <property type="term" value="F:heme binding"/>
    <property type="evidence" value="ECO:0007669"/>
    <property type="project" value="InterPro"/>
</dbReference>
<dbReference type="FunFam" id="1.10.520.10:FF:000008">
    <property type="entry name" value="Peroxidase"/>
    <property type="match status" value="2"/>
</dbReference>
<gene>
    <name evidence="20" type="ORF">Prudu_014834</name>
</gene>
<keyword evidence="12 18" id="KW-1015">Disulfide bond</keyword>
<feature type="active site" description="Proton acceptor" evidence="14">
    <location>
        <position position="43"/>
    </location>
</feature>